<reference evidence="2 3" key="1">
    <citation type="submission" date="2017-12" db="EMBL/GenBank/DDBJ databases">
        <title>Comparative genomics of Botrytis spp.</title>
        <authorList>
            <person name="Valero-Jimenez C.A."/>
            <person name="Tapia P."/>
            <person name="Veloso J."/>
            <person name="Silva-Moreno E."/>
            <person name="Staats M."/>
            <person name="Valdes J.H."/>
            <person name="Van Kan J.A.L."/>
        </authorList>
    </citation>
    <scope>NUCLEOTIDE SEQUENCE [LARGE SCALE GENOMIC DNA]</scope>
    <source>
        <strain evidence="2 3">Bp0003</strain>
    </source>
</reference>
<name>A0A4Z1FGY1_9HELO</name>
<proteinExistence type="predicted"/>
<protein>
    <submittedName>
        <fullName evidence="2">Uncharacterized protein</fullName>
    </submittedName>
</protein>
<organism evidence="2 3">
    <name type="scientific">Botrytis paeoniae</name>
    <dbReference type="NCBI Taxonomy" id="278948"/>
    <lineage>
        <taxon>Eukaryota</taxon>
        <taxon>Fungi</taxon>
        <taxon>Dikarya</taxon>
        <taxon>Ascomycota</taxon>
        <taxon>Pezizomycotina</taxon>
        <taxon>Leotiomycetes</taxon>
        <taxon>Helotiales</taxon>
        <taxon>Sclerotiniaceae</taxon>
        <taxon>Botrytis</taxon>
    </lineage>
</organism>
<gene>
    <name evidence="2" type="ORF">BPAE_0183g00050</name>
</gene>
<evidence type="ECO:0000313" key="2">
    <source>
        <dbReference type="EMBL" id="TGO22072.1"/>
    </source>
</evidence>
<dbReference type="AlphaFoldDB" id="A0A4Z1FGY1"/>
<evidence type="ECO:0000256" key="1">
    <source>
        <dbReference type="SAM" id="MobiDB-lite"/>
    </source>
</evidence>
<dbReference type="Proteomes" id="UP000297910">
    <property type="component" value="Unassembled WGS sequence"/>
</dbReference>
<sequence>MVQVLGSGQNSSSARQASNGSGAVTSNGNASRQSNPGAQRDNSSWNIASLHAQNTRTSTWNGRDQPGGANFYRDVRGGY</sequence>
<keyword evidence="3" id="KW-1185">Reference proteome</keyword>
<evidence type="ECO:0000313" key="3">
    <source>
        <dbReference type="Proteomes" id="UP000297910"/>
    </source>
</evidence>
<comment type="caution">
    <text evidence="2">The sequence shown here is derived from an EMBL/GenBank/DDBJ whole genome shotgun (WGS) entry which is preliminary data.</text>
</comment>
<feature type="region of interest" description="Disordered" evidence="1">
    <location>
        <begin position="1"/>
        <end position="79"/>
    </location>
</feature>
<accession>A0A4Z1FGY1</accession>
<dbReference type="EMBL" id="PQXI01000183">
    <property type="protein sequence ID" value="TGO22072.1"/>
    <property type="molecule type" value="Genomic_DNA"/>
</dbReference>
<feature type="compositionally biased region" description="Polar residues" evidence="1">
    <location>
        <begin position="1"/>
        <end position="62"/>
    </location>
</feature>